<reference evidence="1 2" key="1">
    <citation type="submission" date="2020-12" db="EMBL/GenBank/DDBJ databases">
        <title>De novo assembly of Tibetan sheep genome.</title>
        <authorList>
            <person name="Li X."/>
        </authorList>
    </citation>
    <scope>NUCLEOTIDE SEQUENCE [LARGE SCALE GENOMIC DNA]</scope>
    <source>
        <tissue evidence="1">Heart</tissue>
    </source>
</reference>
<sequence length="337" mass="37670">MRPSFFAAERAAWSLLRALPRRPLCVTKFGKNMDPSQSFHVCSQLPAEKAKGSLPGELVWLLREPLNPEQSKRKIKPNFFASVQSSPQSDKAFRVCSPTPNFHGSLMHFDYSLSFHRAFLLLCLACRLHSKGQITEQRSAVNPLVAKCLDPCEERIQAPRRSRVPIPFAFGVSKVELFLSHKRGIAGSGCENCGSKLQRPKELAQCPISIAYCGCPWLHWKTTHEGLSGTLYEVLGLLCWPNTLRIRDAHGFQGPSPFWNQSWDILRCCPLVISCHIAESLSKPPPASIGPGAFQPQRIILIHSRIHANGHSQSTQRGMEELRNINNHYGALISECT</sequence>
<accession>A0A836D0T5</accession>
<gene>
    <name evidence="1" type="ORF">JEQ12_017220</name>
</gene>
<evidence type="ECO:0000313" key="1">
    <source>
        <dbReference type="EMBL" id="KAG5207456.1"/>
    </source>
</evidence>
<dbReference type="Proteomes" id="UP000664991">
    <property type="component" value="Unassembled WGS sequence"/>
</dbReference>
<dbReference type="EMBL" id="JAEMGP010000006">
    <property type="protein sequence ID" value="KAG5207456.1"/>
    <property type="molecule type" value="Genomic_DNA"/>
</dbReference>
<organism evidence="1 2">
    <name type="scientific">Ovis aries</name>
    <name type="common">Sheep</name>
    <dbReference type="NCBI Taxonomy" id="9940"/>
    <lineage>
        <taxon>Eukaryota</taxon>
        <taxon>Metazoa</taxon>
        <taxon>Chordata</taxon>
        <taxon>Craniata</taxon>
        <taxon>Vertebrata</taxon>
        <taxon>Euteleostomi</taxon>
        <taxon>Mammalia</taxon>
        <taxon>Eutheria</taxon>
        <taxon>Laurasiatheria</taxon>
        <taxon>Artiodactyla</taxon>
        <taxon>Ruminantia</taxon>
        <taxon>Pecora</taxon>
        <taxon>Bovidae</taxon>
        <taxon>Caprinae</taxon>
        <taxon>Ovis</taxon>
    </lineage>
</organism>
<name>A0A836D0T5_SHEEP</name>
<evidence type="ECO:0000313" key="2">
    <source>
        <dbReference type="Proteomes" id="UP000664991"/>
    </source>
</evidence>
<comment type="caution">
    <text evidence="1">The sequence shown here is derived from an EMBL/GenBank/DDBJ whole genome shotgun (WGS) entry which is preliminary data.</text>
</comment>
<protein>
    <submittedName>
        <fullName evidence="1">Uncharacterized protein</fullName>
    </submittedName>
</protein>
<proteinExistence type="predicted"/>
<dbReference type="AlphaFoldDB" id="A0A836D0T5"/>